<keyword evidence="3" id="KW-0732">Signal</keyword>
<dbReference type="GO" id="GO:0005886">
    <property type="term" value="C:plasma membrane"/>
    <property type="evidence" value="ECO:0007669"/>
    <property type="project" value="TreeGrafter"/>
</dbReference>
<feature type="domain" description="WSC" evidence="7">
    <location>
        <begin position="1"/>
        <end position="65"/>
    </location>
</feature>
<evidence type="ECO:0000256" key="2">
    <source>
        <dbReference type="ARBA" id="ARBA00022692"/>
    </source>
</evidence>
<proteinExistence type="predicted"/>
<feature type="domain" description="WSC" evidence="7">
    <location>
        <begin position="81"/>
        <end position="175"/>
    </location>
</feature>
<evidence type="ECO:0000256" key="1">
    <source>
        <dbReference type="ARBA" id="ARBA00004167"/>
    </source>
</evidence>
<dbReference type="InterPro" id="IPR051836">
    <property type="entry name" value="Kremen_rcpt"/>
</dbReference>
<reference evidence="8 9" key="1">
    <citation type="submission" date="2014-04" db="EMBL/GenBank/DDBJ databases">
        <authorList>
            <consortium name="DOE Joint Genome Institute"/>
            <person name="Kuo A."/>
            <person name="Gay G."/>
            <person name="Dore J."/>
            <person name="Kohler A."/>
            <person name="Nagy L.G."/>
            <person name="Floudas D."/>
            <person name="Copeland A."/>
            <person name="Barry K.W."/>
            <person name="Cichocki N."/>
            <person name="Veneault-Fourrey C."/>
            <person name="LaButti K."/>
            <person name="Lindquist E.A."/>
            <person name="Lipzen A."/>
            <person name="Lundell T."/>
            <person name="Morin E."/>
            <person name="Murat C."/>
            <person name="Sun H."/>
            <person name="Tunlid A."/>
            <person name="Henrissat B."/>
            <person name="Grigoriev I.V."/>
            <person name="Hibbett D.S."/>
            <person name="Martin F."/>
            <person name="Nordberg H.P."/>
            <person name="Cantor M.N."/>
            <person name="Hua S.X."/>
        </authorList>
    </citation>
    <scope>NUCLEOTIDE SEQUENCE [LARGE SCALE GENOMIC DNA]</scope>
    <source>
        <strain evidence="9">h7</strain>
    </source>
</reference>
<keyword evidence="9" id="KW-1185">Reference proteome</keyword>
<evidence type="ECO:0000313" key="9">
    <source>
        <dbReference type="Proteomes" id="UP000053424"/>
    </source>
</evidence>
<dbReference type="STRING" id="686832.A0A0C2Z9C6"/>
<protein>
    <recommendedName>
        <fullName evidence="7">WSC domain-containing protein</fullName>
    </recommendedName>
</protein>
<sequence length="192" mass="20266">MRVETCINFCSSGNYIFAGVEFGHCDSTIQIPSQLAALSDCNMPCSGNVNETCGGPIRLNIFDSGKPPPTIVRNVTQGQGLWTYQGCFTDSVSARTLGFGVNIPSGTTAESCTAACQAAGGFVNAGLENGHECWCDNAINAPTQRVGDADCRMLCAASHNEYCGNQNRVAIYQSQGLFADGLEELYVEGAVP</sequence>
<evidence type="ECO:0000256" key="3">
    <source>
        <dbReference type="ARBA" id="ARBA00022729"/>
    </source>
</evidence>
<dbReference type="Proteomes" id="UP000053424">
    <property type="component" value="Unassembled WGS sequence"/>
</dbReference>
<gene>
    <name evidence="8" type="ORF">M413DRAFT_408037</name>
</gene>
<dbReference type="PROSITE" id="PS51212">
    <property type="entry name" value="WSC"/>
    <property type="match status" value="2"/>
</dbReference>
<name>A0A0C2Z9C6_HEBCY</name>
<dbReference type="InterPro" id="IPR002889">
    <property type="entry name" value="WSC_carb-bd"/>
</dbReference>
<keyword evidence="5" id="KW-0472">Membrane</keyword>
<keyword evidence="4" id="KW-1133">Transmembrane helix</keyword>
<dbReference type="AlphaFoldDB" id="A0A0C2Z9C6"/>
<dbReference type="HOGENOM" id="CLU_063916_1_1_1"/>
<evidence type="ECO:0000256" key="6">
    <source>
        <dbReference type="ARBA" id="ARBA00023180"/>
    </source>
</evidence>
<dbReference type="Pfam" id="PF01822">
    <property type="entry name" value="WSC"/>
    <property type="match status" value="2"/>
</dbReference>
<dbReference type="PANTHER" id="PTHR24269">
    <property type="entry name" value="KREMEN PROTEIN"/>
    <property type="match status" value="1"/>
</dbReference>
<keyword evidence="2" id="KW-0812">Transmembrane</keyword>
<evidence type="ECO:0000313" key="8">
    <source>
        <dbReference type="EMBL" id="KIM49752.1"/>
    </source>
</evidence>
<comment type="subcellular location">
    <subcellularLocation>
        <location evidence="1">Membrane</location>
        <topology evidence="1">Single-pass membrane protein</topology>
    </subcellularLocation>
</comment>
<organism evidence="8 9">
    <name type="scientific">Hebeloma cylindrosporum</name>
    <dbReference type="NCBI Taxonomy" id="76867"/>
    <lineage>
        <taxon>Eukaryota</taxon>
        <taxon>Fungi</taxon>
        <taxon>Dikarya</taxon>
        <taxon>Basidiomycota</taxon>
        <taxon>Agaricomycotina</taxon>
        <taxon>Agaricomycetes</taxon>
        <taxon>Agaricomycetidae</taxon>
        <taxon>Agaricales</taxon>
        <taxon>Agaricineae</taxon>
        <taxon>Hymenogastraceae</taxon>
        <taxon>Hebeloma</taxon>
    </lineage>
</organism>
<evidence type="ECO:0000259" key="7">
    <source>
        <dbReference type="PROSITE" id="PS51212"/>
    </source>
</evidence>
<keyword evidence="6" id="KW-0325">Glycoprotein</keyword>
<evidence type="ECO:0000256" key="5">
    <source>
        <dbReference type="ARBA" id="ARBA00023136"/>
    </source>
</evidence>
<evidence type="ECO:0000256" key="4">
    <source>
        <dbReference type="ARBA" id="ARBA00022989"/>
    </source>
</evidence>
<dbReference type="EMBL" id="KN831768">
    <property type="protein sequence ID" value="KIM49752.1"/>
    <property type="molecule type" value="Genomic_DNA"/>
</dbReference>
<reference evidence="9" key="2">
    <citation type="submission" date="2015-01" db="EMBL/GenBank/DDBJ databases">
        <title>Evolutionary Origins and Diversification of the Mycorrhizal Mutualists.</title>
        <authorList>
            <consortium name="DOE Joint Genome Institute"/>
            <consortium name="Mycorrhizal Genomics Consortium"/>
            <person name="Kohler A."/>
            <person name="Kuo A."/>
            <person name="Nagy L.G."/>
            <person name="Floudas D."/>
            <person name="Copeland A."/>
            <person name="Barry K.W."/>
            <person name="Cichocki N."/>
            <person name="Veneault-Fourrey C."/>
            <person name="LaButti K."/>
            <person name="Lindquist E.A."/>
            <person name="Lipzen A."/>
            <person name="Lundell T."/>
            <person name="Morin E."/>
            <person name="Murat C."/>
            <person name="Riley R."/>
            <person name="Ohm R."/>
            <person name="Sun H."/>
            <person name="Tunlid A."/>
            <person name="Henrissat B."/>
            <person name="Grigoriev I.V."/>
            <person name="Hibbett D.S."/>
            <person name="Martin F."/>
        </authorList>
    </citation>
    <scope>NUCLEOTIDE SEQUENCE [LARGE SCALE GENOMIC DNA]</scope>
    <source>
        <strain evidence="9">h7</strain>
    </source>
</reference>
<accession>A0A0C2Z9C6</accession>
<dbReference type="OrthoDB" id="5985073at2759"/>
<dbReference type="PANTHER" id="PTHR24269:SF16">
    <property type="entry name" value="PROTEIN SLG1"/>
    <property type="match status" value="1"/>
</dbReference>
<dbReference type="SMART" id="SM00321">
    <property type="entry name" value="WSC"/>
    <property type="match status" value="2"/>
</dbReference>